<reference evidence="1 2" key="1">
    <citation type="submission" date="2024-04" db="EMBL/GenBank/DDBJ databases">
        <title>The reference genome of an endangered Asteraceae, Deinandra increscens subsp. villosa, native to the Central Coast of California.</title>
        <authorList>
            <person name="Guilliams M."/>
            <person name="Hasenstab-Lehman K."/>
            <person name="Meyer R."/>
            <person name="Mcevoy S."/>
        </authorList>
    </citation>
    <scope>NUCLEOTIDE SEQUENCE [LARGE SCALE GENOMIC DNA]</scope>
    <source>
        <tissue evidence="1">Leaf</tissue>
    </source>
</reference>
<name>A0AAP0DFX0_9ASTR</name>
<sequence>MMPAGHNLVNLKLDLRGLSLENLNPMPMLTSLTLKHLYLKDENLNQLNKWFPNLEVLKLLHVQGLEDPKIHLPTLKTCFWQDYYDELPSLTLITPNLITLTVECLDPPTIYIEAPMLSHFHFNAFTHADTFMVPKFENLKTLWLQAIHIGFLLSKFPFTKTVETLTLYSKYKPSREYRDPEFTLGKVFSLFPNVTSLCINSGAWFELEACLKRQGWEISDGRKEPKTTIYQCSRCLSSSGAWLESKSRWNPHGWEILDGMKSLKRICAYLMLVDPLSTFQTVACVLDQCVGLSKVSLLIHSDVTGPVLESFRCKCMDRWPELKWRWGIWTKHNKYIWITDGSSI</sequence>
<dbReference type="EMBL" id="JBCNJP010000010">
    <property type="protein sequence ID" value="KAK9072007.1"/>
    <property type="molecule type" value="Genomic_DNA"/>
</dbReference>
<accession>A0AAP0DFX0</accession>
<protein>
    <submittedName>
        <fullName evidence="1">Uncharacterized protein</fullName>
    </submittedName>
</protein>
<dbReference type="Gene3D" id="3.80.10.10">
    <property type="entry name" value="Ribonuclease Inhibitor"/>
    <property type="match status" value="1"/>
</dbReference>
<dbReference type="AlphaFoldDB" id="A0AAP0DFX0"/>
<evidence type="ECO:0000313" key="1">
    <source>
        <dbReference type="EMBL" id="KAK9072007.1"/>
    </source>
</evidence>
<organism evidence="1 2">
    <name type="scientific">Deinandra increscens subsp. villosa</name>
    <dbReference type="NCBI Taxonomy" id="3103831"/>
    <lineage>
        <taxon>Eukaryota</taxon>
        <taxon>Viridiplantae</taxon>
        <taxon>Streptophyta</taxon>
        <taxon>Embryophyta</taxon>
        <taxon>Tracheophyta</taxon>
        <taxon>Spermatophyta</taxon>
        <taxon>Magnoliopsida</taxon>
        <taxon>eudicotyledons</taxon>
        <taxon>Gunneridae</taxon>
        <taxon>Pentapetalae</taxon>
        <taxon>asterids</taxon>
        <taxon>campanulids</taxon>
        <taxon>Asterales</taxon>
        <taxon>Asteraceae</taxon>
        <taxon>Asteroideae</taxon>
        <taxon>Heliantheae alliance</taxon>
        <taxon>Madieae</taxon>
        <taxon>Madiinae</taxon>
        <taxon>Deinandra</taxon>
    </lineage>
</organism>
<dbReference type="Proteomes" id="UP001408789">
    <property type="component" value="Unassembled WGS sequence"/>
</dbReference>
<dbReference type="InterPro" id="IPR032675">
    <property type="entry name" value="LRR_dom_sf"/>
</dbReference>
<keyword evidence="2" id="KW-1185">Reference proteome</keyword>
<gene>
    <name evidence="1" type="ORF">SSX86_008439</name>
</gene>
<comment type="caution">
    <text evidence="1">The sequence shown here is derived from an EMBL/GenBank/DDBJ whole genome shotgun (WGS) entry which is preliminary data.</text>
</comment>
<evidence type="ECO:0000313" key="2">
    <source>
        <dbReference type="Proteomes" id="UP001408789"/>
    </source>
</evidence>
<proteinExistence type="predicted"/>
<dbReference type="SUPFAM" id="SSF52047">
    <property type="entry name" value="RNI-like"/>
    <property type="match status" value="1"/>
</dbReference>